<organism evidence="3 4">
    <name type="scientific">Caldimonas mangrovi</name>
    <dbReference type="NCBI Taxonomy" id="2944811"/>
    <lineage>
        <taxon>Bacteria</taxon>
        <taxon>Pseudomonadati</taxon>
        <taxon>Pseudomonadota</taxon>
        <taxon>Betaproteobacteria</taxon>
        <taxon>Burkholderiales</taxon>
        <taxon>Sphaerotilaceae</taxon>
        <taxon>Caldimonas</taxon>
    </lineage>
</organism>
<dbReference type="Pfam" id="PF03466">
    <property type="entry name" value="LysR_substrate"/>
    <property type="match status" value="1"/>
</dbReference>
<evidence type="ECO:0000313" key="4">
    <source>
        <dbReference type="Proteomes" id="UP001165541"/>
    </source>
</evidence>
<dbReference type="RefSeq" id="WP_251777765.1">
    <property type="nucleotide sequence ID" value="NZ_JAMKFE010000004.1"/>
</dbReference>
<keyword evidence="4" id="KW-1185">Reference proteome</keyword>
<comment type="caution">
    <text evidence="3">The sequence shown here is derived from an EMBL/GenBank/DDBJ whole genome shotgun (WGS) entry which is preliminary data.</text>
</comment>
<gene>
    <name evidence="3" type="ORF">M8A51_08455</name>
</gene>
<dbReference type="PANTHER" id="PTHR30537:SF5">
    <property type="entry name" value="HTH-TYPE TRANSCRIPTIONAL ACTIVATOR TTDR-RELATED"/>
    <property type="match status" value="1"/>
</dbReference>
<dbReference type="SUPFAM" id="SSF53850">
    <property type="entry name" value="Periplasmic binding protein-like II"/>
    <property type="match status" value="1"/>
</dbReference>
<feature type="domain" description="LysR substrate-binding" evidence="2">
    <location>
        <begin position="7"/>
        <end position="86"/>
    </location>
</feature>
<dbReference type="InterPro" id="IPR005119">
    <property type="entry name" value="LysR_subst-bd"/>
</dbReference>
<accession>A0ABT0YMS6</accession>
<dbReference type="Proteomes" id="UP001165541">
    <property type="component" value="Unassembled WGS sequence"/>
</dbReference>
<evidence type="ECO:0000259" key="2">
    <source>
        <dbReference type="Pfam" id="PF03466"/>
    </source>
</evidence>
<dbReference type="InterPro" id="IPR058163">
    <property type="entry name" value="LysR-type_TF_proteobact-type"/>
</dbReference>
<protein>
    <submittedName>
        <fullName evidence="3">LysR substrate-binding domain-containing protein</fullName>
    </submittedName>
</protein>
<name>A0ABT0YMS6_9BURK</name>
<evidence type="ECO:0000256" key="1">
    <source>
        <dbReference type="ARBA" id="ARBA00009437"/>
    </source>
</evidence>
<reference evidence="3" key="1">
    <citation type="submission" date="2022-05" db="EMBL/GenBank/DDBJ databases">
        <title>Schlegelella sp. nov., isolated from mangrove soil.</title>
        <authorList>
            <person name="Liu Y."/>
            <person name="Ge X."/>
            <person name="Liu W."/>
        </authorList>
    </citation>
    <scope>NUCLEOTIDE SEQUENCE</scope>
    <source>
        <strain evidence="3">S2-27</strain>
    </source>
</reference>
<dbReference type="EMBL" id="JAMKFE010000004">
    <property type="protein sequence ID" value="MCM5679562.1"/>
    <property type="molecule type" value="Genomic_DNA"/>
</dbReference>
<comment type="similarity">
    <text evidence="1">Belongs to the LysR transcriptional regulatory family.</text>
</comment>
<dbReference type="PANTHER" id="PTHR30537">
    <property type="entry name" value="HTH-TYPE TRANSCRIPTIONAL REGULATOR"/>
    <property type="match status" value="1"/>
</dbReference>
<evidence type="ECO:0000313" key="3">
    <source>
        <dbReference type="EMBL" id="MCM5679562.1"/>
    </source>
</evidence>
<sequence>MQAVEGALMWLVPRLGAFNQVHPGIQLRVKAEFHHLEAEAMRRERTHLAIRYDVAAYPGFDTVALMDEWLLPVGSPDFFARHPPDELLQRSDGRRILNDASPWDGAPPYVEWTRVPARARYMLLSLPDTPRSPAAQVFAEWLREQCAREGRHDAPALS</sequence>
<dbReference type="Gene3D" id="3.40.190.10">
    <property type="entry name" value="Periplasmic binding protein-like II"/>
    <property type="match status" value="1"/>
</dbReference>
<proteinExistence type="inferred from homology"/>